<dbReference type="AlphaFoldDB" id="A0A9W9ZH13"/>
<proteinExistence type="predicted"/>
<evidence type="ECO:0000256" key="1">
    <source>
        <dbReference type="PROSITE-ProRule" id="PRU00221"/>
    </source>
</evidence>
<protein>
    <submittedName>
        <fullName evidence="4">Uncharacterized protein</fullName>
    </submittedName>
</protein>
<evidence type="ECO:0000313" key="5">
    <source>
        <dbReference type="Proteomes" id="UP001163046"/>
    </source>
</evidence>
<comment type="caution">
    <text evidence="4">The sequence shown here is derived from an EMBL/GenBank/DDBJ whole genome shotgun (WGS) entry which is preliminary data.</text>
</comment>
<accession>A0A9W9ZH13</accession>
<dbReference type="GO" id="GO:0097361">
    <property type="term" value="C:cytosolic [4Fe-4S] assembly targeting complex"/>
    <property type="evidence" value="ECO:0007669"/>
    <property type="project" value="TreeGrafter"/>
</dbReference>
<name>A0A9W9ZH13_9CNID</name>
<feature type="coiled-coil region" evidence="2">
    <location>
        <begin position="9"/>
        <end position="39"/>
    </location>
</feature>
<evidence type="ECO:0000256" key="3">
    <source>
        <dbReference type="SAM" id="MobiDB-lite"/>
    </source>
</evidence>
<keyword evidence="2" id="KW-0175">Coiled coil</keyword>
<dbReference type="PROSITE" id="PS50082">
    <property type="entry name" value="WD_REPEATS_2"/>
    <property type="match status" value="1"/>
</dbReference>
<dbReference type="PANTHER" id="PTHR19920">
    <property type="entry name" value="WD40 PROTEIN CIAO1"/>
    <property type="match status" value="1"/>
</dbReference>
<dbReference type="InterPro" id="IPR036322">
    <property type="entry name" value="WD40_repeat_dom_sf"/>
</dbReference>
<organism evidence="4 5">
    <name type="scientific">Desmophyllum pertusum</name>
    <dbReference type="NCBI Taxonomy" id="174260"/>
    <lineage>
        <taxon>Eukaryota</taxon>
        <taxon>Metazoa</taxon>
        <taxon>Cnidaria</taxon>
        <taxon>Anthozoa</taxon>
        <taxon>Hexacorallia</taxon>
        <taxon>Scleractinia</taxon>
        <taxon>Caryophylliina</taxon>
        <taxon>Caryophylliidae</taxon>
        <taxon>Desmophyllum</taxon>
    </lineage>
</organism>
<dbReference type="Proteomes" id="UP001163046">
    <property type="component" value="Unassembled WGS sequence"/>
</dbReference>
<dbReference type="InterPro" id="IPR001680">
    <property type="entry name" value="WD40_rpt"/>
</dbReference>
<evidence type="ECO:0000256" key="2">
    <source>
        <dbReference type="SAM" id="Coils"/>
    </source>
</evidence>
<feature type="non-terminal residue" evidence="4">
    <location>
        <position position="1"/>
    </location>
</feature>
<feature type="region of interest" description="Disordered" evidence="3">
    <location>
        <begin position="552"/>
        <end position="572"/>
    </location>
</feature>
<dbReference type="GO" id="GO:0016226">
    <property type="term" value="P:iron-sulfur cluster assembly"/>
    <property type="evidence" value="ECO:0007669"/>
    <property type="project" value="TreeGrafter"/>
</dbReference>
<dbReference type="InterPro" id="IPR015943">
    <property type="entry name" value="WD40/YVTN_repeat-like_dom_sf"/>
</dbReference>
<evidence type="ECO:0000313" key="4">
    <source>
        <dbReference type="EMBL" id="KAJ7381542.1"/>
    </source>
</evidence>
<keyword evidence="5" id="KW-1185">Reference proteome</keyword>
<dbReference type="PANTHER" id="PTHR19920:SF0">
    <property type="entry name" value="CYTOSOLIC IRON-SULFUR PROTEIN ASSEMBLY PROTEIN CIAO1-RELATED"/>
    <property type="match status" value="1"/>
</dbReference>
<dbReference type="SMART" id="SM00320">
    <property type="entry name" value="WD40"/>
    <property type="match status" value="2"/>
</dbReference>
<gene>
    <name evidence="4" type="ORF">OS493_040564</name>
</gene>
<dbReference type="EMBL" id="MU826293">
    <property type="protein sequence ID" value="KAJ7381542.1"/>
    <property type="molecule type" value="Genomic_DNA"/>
</dbReference>
<feature type="repeat" description="WD" evidence="1">
    <location>
        <begin position="437"/>
        <end position="478"/>
    </location>
</feature>
<keyword evidence="1" id="KW-0853">WD repeat</keyword>
<dbReference type="Gene3D" id="2.130.10.10">
    <property type="entry name" value="YVTN repeat-like/Quinoprotein amine dehydrogenase"/>
    <property type="match status" value="2"/>
</dbReference>
<dbReference type="OrthoDB" id="6013070at2759"/>
<dbReference type="SUPFAM" id="SSF50978">
    <property type="entry name" value="WD40 repeat-like"/>
    <property type="match status" value="1"/>
</dbReference>
<reference evidence="4" key="1">
    <citation type="submission" date="2023-01" db="EMBL/GenBank/DDBJ databases">
        <title>Genome assembly of the deep-sea coral Lophelia pertusa.</title>
        <authorList>
            <person name="Herrera S."/>
            <person name="Cordes E."/>
        </authorList>
    </citation>
    <scope>NUCLEOTIDE SEQUENCE</scope>
    <source>
        <strain evidence="4">USNM1676648</strain>
        <tissue evidence="4">Polyp</tissue>
    </source>
</reference>
<sequence>RALEQEWKIEMELGLMSNLKQKLEQEQEQEQELLDLKVLLSPELVKEFGNEAFKVGICNNIPKGFLDLVYKINRDIFICMSPERKWIIESNTFLKMCVLSREDQEKHFCNYGKPEYRISEVVRFTFTNDDLYFVYLSVSSLHALSLQTGTIFTSVSGCNLYYFTRERQVGYLFRSGTEEIAILLSSLFSPFKFFPVSRVKPSVVGKSIAAVFCSSDIVISVSSDSKVSLMQTTEDRKGISFISQSSLTMAGQQEPNVKNCVFSTDGKLMAIHQGTKVQMYSFAESGLKTEFLYTVFEAECELLVTCFTFSADSTSLLFCIQDSGNDQHFYVWDIQEKVMSDSFKSPAFLTVECFCCLSLSTGERLILCGEYEIEIWEYTKPSFRLLTRLGVERPYSSVTFSQCTISLDNQLLVCCIADTILVYSPHDPDINSSKRVLRGHFGRIEFCRFLKVNRYLISYGVDGIVFLWDIRESKAAGFATITQGNESIVSMAVSPEEDKVVCFTSSGRVCTIKLWELGCSLSLKPLMAPAECKMEKAETSLQLPEQIASTSRIQTSAMQHDTTESLSSSDSEEEMYYYLEYLDESD</sequence>